<dbReference type="AlphaFoldDB" id="A0A5J4VXA0"/>
<name>A0A5J4VXA0_9EUKA</name>
<dbReference type="Proteomes" id="UP000324800">
    <property type="component" value="Unassembled WGS sequence"/>
</dbReference>
<feature type="region of interest" description="Disordered" evidence="1">
    <location>
        <begin position="78"/>
        <end position="98"/>
    </location>
</feature>
<evidence type="ECO:0000256" key="1">
    <source>
        <dbReference type="SAM" id="MobiDB-lite"/>
    </source>
</evidence>
<accession>A0A5J4VXA0</accession>
<protein>
    <submittedName>
        <fullName evidence="2">Uncharacterized protein</fullName>
    </submittedName>
</protein>
<gene>
    <name evidence="2" type="ORF">EZS28_017413</name>
</gene>
<evidence type="ECO:0000313" key="2">
    <source>
        <dbReference type="EMBL" id="KAA6387060.1"/>
    </source>
</evidence>
<reference evidence="2 3" key="1">
    <citation type="submission" date="2019-03" db="EMBL/GenBank/DDBJ databases">
        <title>Single cell metagenomics reveals metabolic interactions within the superorganism composed of flagellate Streblomastix strix and complex community of Bacteroidetes bacteria on its surface.</title>
        <authorList>
            <person name="Treitli S.C."/>
            <person name="Kolisko M."/>
            <person name="Husnik F."/>
            <person name="Keeling P."/>
            <person name="Hampl V."/>
        </authorList>
    </citation>
    <scope>NUCLEOTIDE SEQUENCE [LARGE SCALE GENOMIC DNA]</scope>
    <source>
        <strain evidence="2">ST1C</strain>
    </source>
</reference>
<sequence length="98" mass="11435">MRFGKAWLHKQSGFVPDINRDAWRRLIRLNMESHIRRVTHAKSEVDCYLIPGTRVGPRRHKIRAQEFDALYQQVANETRCSQRPNTTSTFGSVNPIQS</sequence>
<dbReference type="EMBL" id="SNRW01004535">
    <property type="protein sequence ID" value="KAA6387060.1"/>
    <property type="molecule type" value="Genomic_DNA"/>
</dbReference>
<organism evidence="2 3">
    <name type="scientific">Streblomastix strix</name>
    <dbReference type="NCBI Taxonomy" id="222440"/>
    <lineage>
        <taxon>Eukaryota</taxon>
        <taxon>Metamonada</taxon>
        <taxon>Preaxostyla</taxon>
        <taxon>Oxymonadida</taxon>
        <taxon>Streblomastigidae</taxon>
        <taxon>Streblomastix</taxon>
    </lineage>
</organism>
<proteinExistence type="predicted"/>
<comment type="caution">
    <text evidence="2">The sequence shown here is derived from an EMBL/GenBank/DDBJ whole genome shotgun (WGS) entry which is preliminary data.</text>
</comment>
<evidence type="ECO:0000313" key="3">
    <source>
        <dbReference type="Proteomes" id="UP000324800"/>
    </source>
</evidence>